<reference evidence="1 2" key="1">
    <citation type="submission" date="2016-10" db="EMBL/GenBank/DDBJ databases">
        <authorList>
            <person name="de Groot N.N."/>
        </authorList>
    </citation>
    <scope>NUCLEOTIDE SEQUENCE [LARGE SCALE GENOMIC DNA]</scope>
    <source>
        <strain evidence="1 2">IBRC-M10015</strain>
    </source>
</reference>
<dbReference type="Proteomes" id="UP000198856">
    <property type="component" value="Unassembled WGS sequence"/>
</dbReference>
<accession>A0A1G8SVT1</accession>
<keyword evidence="2" id="KW-1185">Reference proteome</keyword>
<evidence type="ECO:0000313" key="2">
    <source>
        <dbReference type="Proteomes" id="UP000198856"/>
    </source>
</evidence>
<dbReference type="AlphaFoldDB" id="A0A1G8SVT1"/>
<gene>
    <name evidence="1" type="ORF">SAMN05216226_102169</name>
</gene>
<proteinExistence type="predicted"/>
<sequence>MVGINPTNYDIQTHRRNDHFNHFDLIYPGYGLVTTLRAHHPHARFNCSLRKNSLAGTVLELGERVPDTPKIFARGSLADRPPPV</sequence>
<evidence type="ECO:0000313" key="1">
    <source>
        <dbReference type="EMBL" id="SDJ33284.1"/>
    </source>
</evidence>
<dbReference type="STRING" id="890420.SAMN05216226_102169"/>
<name>A0A1G8SVT1_9EURY</name>
<protein>
    <submittedName>
        <fullName evidence="1">Uncharacterized protein</fullName>
    </submittedName>
</protein>
<dbReference type="EMBL" id="FNFC01000002">
    <property type="protein sequence ID" value="SDJ33284.1"/>
    <property type="molecule type" value="Genomic_DNA"/>
</dbReference>
<organism evidence="1 2">
    <name type="scientific">Halovenus aranensis</name>
    <dbReference type="NCBI Taxonomy" id="890420"/>
    <lineage>
        <taxon>Archaea</taxon>
        <taxon>Methanobacteriati</taxon>
        <taxon>Methanobacteriota</taxon>
        <taxon>Stenosarchaea group</taxon>
        <taxon>Halobacteria</taxon>
        <taxon>Halobacteriales</taxon>
        <taxon>Haloarculaceae</taxon>
        <taxon>Halovenus</taxon>
    </lineage>
</organism>